<keyword evidence="2" id="KW-1185">Reference proteome</keyword>
<dbReference type="EMBL" id="JAGGJR010000001">
    <property type="protein sequence ID" value="MBP1870738.1"/>
    <property type="molecule type" value="Genomic_DNA"/>
</dbReference>
<sequence length="1139" mass="125731">MEITTTAFVTLICYMAGKGNAHKEREMRMRKIDDALRLSASDLMRFKGCRHATALDLRLIEVGDLEPRKDGTEAELLQRQGDEHELAFLEQIKASGRRVVEIPKDGIPLEESVRLTLDAMRDGPDIIFQGALLDGAWGGYSDFLERVERPSDLGVWSYEVVDTKLKRKPDPKHVLQLCLYSDLIAKVQGVAPEAAHLQLGDGSRFTVRLSEVSSYARHARLLLETFLVERPETRPEPVSACALCRWSDLCGKQWEVEDSLALVAGISRSQRQKLEAVGVSTMAGLAARGERVPRMAAETQRKLVAQARLQSARRAGGPPSFELRDAEPGMGFGLLPAPDDGDIFYDIEGDPYFPGGLEYLHGVWYREGANWQFRAFWAHTREDEGRAAADLLAFLVDRIRHFPNAHVYHYANYEIAALRRLTAQHRTGEAAMDQLQRERRFVDLFKVVAGGMVASEKGYSIKDLEAFYMEKRAADVATAGASVVFYEEWRQTREQRLLDEIQDYNRTDCVSTQMLRDWLIRDVRPAGMPWPMLGAMPEDGNLSNVDAEDEEVAVLRTRLQPARARLGERVADLLLDLSQFHKREDKPTWWAIFDRLAQESEELLDDLECIQGLEAIGEPVKVTAKSFERTYRFPPQETKLRAGKSPCVKPAAMPEDVNLRSINHEANTLVLRRSTAKGSLPDRLDLIPPQPLRNSVLKDAVAAVTEEIIANTGRLPAVEHLLTQSPPVFVDGLRPVSVIPTDGDLPIETSRAIAAMAGTTLAIQGPPGTGKTFVSALSIVDLVRAGKRVAVSSNSHKAISNLLEAVVDRARSEGVACRVVQKASDDGDDEGHPGIVVVNDNDAPEIATAHVVGATAWHFARYADFAFDYLVVDEAGQVSIANILAMARCARNIVLVGDPMQLPQPLQGSHPGDSGRSCLEYLIDGHRVVPSDRGVFMPISRRMHPRVCGYISTAVYESRLRSDEEAGGQTLVSRRGDDLVGAGMRAVAHFGRSQVSPEEIDAIVARIAEVEGSTYRDRDGRERIVGHADILVVAPYNAQVNALRARLPGTVRVGTVDRFQGQEAPICLVSMTTSSGEELPRDIAFLFSLNRINVAVSRAQVAAMVFAAPALLETPCRTIEEIALVNALCTLREYGGDSF</sequence>
<accession>A0ACC5SPK3</accession>
<proteinExistence type="predicted"/>
<evidence type="ECO:0000313" key="2">
    <source>
        <dbReference type="Proteomes" id="UP000823773"/>
    </source>
</evidence>
<dbReference type="Proteomes" id="UP000823773">
    <property type="component" value="Unassembled WGS sequence"/>
</dbReference>
<gene>
    <name evidence="1" type="ORF">J2Z19_000435</name>
</gene>
<comment type="caution">
    <text evidence="1">The sequence shown here is derived from an EMBL/GenBank/DDBJ whole genome shotgun (WGS) entry which is preliminary data.</text>
</comment>
<name>A0ACC5SPK3_ENSAD</name>
<protein>
    <submittedName>
        <fullName evidence="1">Uncharacterized protein</fullName>
    </submittedName>
</protein>
<evidence type="ECO:0000313" key="1">
    <source>
        <dbReference type="EMBL" id="MBP1870738.1"/>
    </source>
</evidence>
<reference evidence="1" key="1">
    <citation type="submission" date="2021-03" db="EMBL/GenBank/DDBJ databases">
        <title>Genomic Encyclopedia of Type Strains, Phase IV (KMG-IV): sequencing the most valuable type-strain genomes for metagenomic binning, comparative biology and taxonomic classification.</title>
        <authorList>
            <person name="Goeker M."/>
        </authorList>
    </citation>
    <scope>NUCLEOTIDE SEQUENCE</scope>
    <source>
        <strain evidence="1">DSM 18131</strain>
    </source>
</reference>
<organism evidence="1 2">
    <name type="scientific">Ensifer adhaerens</name>
    <name type="common">Sinorhizobium morelense</name>
    <dbReference type="NCBI Taxonomy" id="106592"/>
    <lineage>
        <taxon>Bacteria</taxon>
        <taxon>Pseudomonadati</taxon>
        <taxon>Pseudomonadota</taxon>
        <taxon>Alphaproteobacteria</taxon>
        <taxon>Hyphomicrobiales</taxon>
        <taxon>Rhizobiaceae</taxon>
        <taxon>Sinorhizobium/Ensifer group</taxon>
        <taxon>Ensifer</taxon>
    </lineage>
</organism>